<dbReference type="InterPro" id="IPR019752">
    <property type="entry name" value="Pyrv/ketoisovalerate_OxRed_cat"/>
</dbReference>
<dbReference type="AlphaFoldDB" id="A0A4R4AHU1"/>
<proteinExistence type="predicted"/>
<dbReference type="InterPro" id="IPR029061">
    <property type="entry name" value="THDP-binding"/>
</dbReference>
<protein>
    <submittedName>
        <fullName evidence="4">2-oxoglutarate ferredoxin oxidoreductase subunit alpha</fullName>
    </submittedName>
</protein>
<dbReference type="Gene3D" id="3.40.50.970">
    <property type="match status" value="1"/>
</dbReference>
<evidence type="ECO:0000259" key="2">
    <source>
        <dbReference type="Pfam" id="PF01558"/>
    </source>
</evidence>
<dbReference type="PANTHER" id="PTHR32154">
    <property type="entry name" value="PYRUVATE-FLAVODOXIN OXIDOREDUCTASE-RELATED"/>
    <property type="match status" value="1"/>
</dbReference>
<dbReference type="InterPro" id="IPR050722">
    <property type="entry name" value="Pyruvate:ferred/Flavod_OxRd"/>
</dbReference>
<evidence type="ECO:0000256" key="1">
    <source>
        <dbReference type="ARBA" id="ARBA00023002"/>
    </source>
</evidence>
<dbReference type="Gene3D" id="3.40.50.920">
    <property type="match status" value="1"/>
</dbReference>
<dbReference type="Proteomes" id="UP000295247">
    <property type="component" value="Unassembled WGS sequence"/>
</dbReference>
<feature type="domain" description="Pyruvate flavodoxin/ferredoxin oxidoreductase pyrimidine binding" evidence="3">
    <location>
        <begin position="213"/>
        <end position="443"/>
    </location>
</feature>
<evidence type="ECO:0000259" key="3">
    <source>
        <dbReference type="Pfam" id="PF01855"/>
    </source>
</evidence>
<dbReference type="SUPFAM" id="SSF53323">
    <property type="entry name" value="Pyruvate-ferredoxin oxidoreductase, PFOR, domain III"/>
    <property type="match status" value="1"/>
</dbReference>
<organism evidence="4 5">
    <name type="scientific">Marichromatium gracile</name>
    <name type="common">Chromatium gracile</name>
    <dbReference type="NCBI Taxonomy" id="1048"/>
    <lineage>
        <taxon>Bacteria</taxon>
        <taxon>Pseudomonadati</taxon>
        <taxon>Pseudomonadota</taxon>
        <taxon>Gammaproteobacteria</taxon>
        <taxon>Chromatiales</taxon>
        <taxon>Chromatiaceae</taxon>
        <taxon>Marichromatium</taxon>
    </lineage>
</organism>
<dbReference type="SUPFAM" id="SSF52922">
    <property type="entry name" value="TK C-terminal domain-like"/>
    <property type="match status" value="1"/>
</dbReference>
<name>A0A4R4AHU1_MARGR</name>
<feature type="domain" description="Pyruvate/ketoisovalerate oxidoreductase catalytic" evidence="2">
    <location>
        <begin position="20"/>
        <end position="183"/>
    </location>
</feature>
<evidence type="ECO:0000313" key="5">
    <source>
        <dbReference type="Proteomes" id="UP000295247"/>
    </source>
</evidence>
<accession>A0A4R4AHU1</accession>
<dbReference type="GO" id="GO:0006979">
    <property type="term" value="P:response to oxidative stress"/>
    <property type="evidence" value="ECO:0007669"/>
    <property type="project" value="TreeGrafter"/>
</dbReference>
<reference evidence="4 5" key="1">
    <citation type="submission" date="2019-03" db="EMBL/GenBank/DDBJ databases">
        <title>Genomic Encyclopedia of Type Strains, Phase IV (KMG-IV): sequencing the most valuable type-strain genomes for metagenomic binning, comparative biology and taxonomic classification.</title>
        <authorList>
            <person name="Goeker M."/>
        </authorList>
    </citation>
    <scope>NUCLEOTIDE SEQUENCE [LARGE SCALE GENOMIC DNA]</scope>
    <source>
        <strain evidence="4 5">DSM 203</strain>
    </source>
</reference>
<dbReference type="SUPFAM" id="SSF52518">
    <property type="entry name" value="Thiamin diphosphate-binding fold (THDP-binding)"/>
    <property type="match status" value="1"/>
</dbReference>
<dbReference type="FunFam" id="3.40.50.970:FF:000022">
    <property type="entry name" value="2-oxoglutarate ferredoxin oxidoreductase alpha subunit"/>
    <property type="match status" value="1"/>
</dbReference>
<keyword evidence="1" id="KW-0560">Oxidoreductase</keyword>
<dbReference type="InterPro" id="IPR002869">
    <property type="entry name" value="Pyrv_flavodox_OxRed_cen"/>
</dbReference>
<gene>
    <name evidence="4" type="ORF">EDC29_102211</name>
</gene>
<dbReference type="Pfam" id="PF01558">
    <property type="entry name" value="POR"/>
    <property type="match status" value="1"/>
</dbReference>
<dbReference type="Gene3D" id="3.40.920.10">
    <property type="entry name" value="Pyruvate-ferredoxin oxidoreductase, PFOR, domain III"/>
    <property type="match status" value="1"/>
</dbReference>
<comment type="caution">
    <text evidence="4">The sequence shown here is derived from an EMBL/GenBank/DDBJ whole genome shotgun (WGS) entry which is preliminary data.</text>
</comment>
<dbReference type="RefSeq" id="WP_132228664.1">
    <property type="nucleotide sequence ID" value="NZ_NRRH01000006.1"/>
</dbReference>
<dbReference type="EMBL" id="SMDC01000002">
    <property type="protein sequence ID" value="TCW38319.1"/>
    <property type="molecule type" value="Genomic_DNA"/>
</dbReference>
<sequence length="577" mass="59280">MPCNRDPVAPEGMLAITGAGGHGALTTAQILLAALGRAGVHGLLTRAAGPQIRGGESAATLRFASRPVACMADRLDLLLGLDWANVERFVDELPVDADTLILQDVASVPPPPCLTGCGARVRALPLAARAAEIPGGRANMVALGALGGWLGLSHAALSAASERVLASKDAATRAAAIACLEAGLGLVEQGGCAPVGGAAGLWNLSGNEAAGLGALRAGVRFVAAYPITPATELLEWLAPRLPQRDGQLLQAEDELAAVNMVIGASFGGVAALTATSGPGLSLMVEGLGLAVASETPLVVVDVQRGGPSTGIPTKTEQSDLGLALYGLHGDAPHLVLAPLGIADCCFTLEWAVGLAEHLQTVAIVLSDQALGQSRAIVDPPPRAPQLPSRLVPDGPLDAPFQRYAPSVDGRSPMPAPGRSGCRYVAEGLEHDASGTPSSLAADHRQQLDKRARKLDGLDPGPDWAEIRGRGTRCLVTWGSSAGAVFEAAARLTAAGRPTRVIALRLIAPLARAALREALDGAAWIWVVELNQDGQLFAHLHAQRVLPPQARALARPGPLAWRPGEIVAAVLDAEETDD</sequence>
<evidence type="ECO:0000313" key="4">
    <source>
        <dbReference type="EMBL" id="TCW38319.1"/>
    </source>
</evidence>
<dbReference type="PANTHER" id="PTHR32154:SF20">
    <property type="entry name" value="2-OXOGLUTARATE OXIDOREDUCTASE SUBUNIT KORA"/>
    <property type="match status" value="1"/>
</dbReference>
<dbReference type="CDD" id="cd07034">
    <property type="entry name" value="TPP_PYR_PFOR_IOR-alpha_like"/>
    <property type="match status" value="1"/>
</dbReference>
<dbReference type="GO" id="GO:0016903">
    <property type="term" value="F:oxidoreductase activity, acting on the aldehyde or oxo group of donors"/>
    <property type="evidence" value="ECO:0007669"/>
    <property type="project" value="InterPro"/>
</dbReference>
<dbReference type="InterPro" id="IPR009014">
    <property type="entry name" value="Transketo_C/PFOR_II"/>
</dbReference>
<dbReference type="Pfam" id="PF01855">
    <property type="entry name" value="POR_N"/>
    <property type="match status" value="1"/>
</dbReference>
<dbReference type="InterPro" id="IPR002880">
    <property type="entry name" value="Pyrv_Fd/Flavodoxin_OxRdtase_N"/>
</dbReference>